<dbReference type="Proteomes" id="UP000604661">
    <property type="component" value="Unassembled WGS sequence"/>
</dbReference>
<dbReference type="PANTHER" id="PTHR11475">
    <property type="entry name" value="OXIDASE/PEROXIDASE"/>
    <property type="match status" value="1"/>
</dbReference>
<dbReference type="PROSITE" id="PS50292">
    <property type="entry name" value="PEROXIDASE_3"/>
    <property type="match status" value="1"/>
</dbReference>
<reference evidence="5 6" key="1">
    <citation type="journal article" date="2020" name="ISME J.">
        <title>Comparative genomics reveals insights into cyanobacterial evolution and habitat adaptation.</title>
        <authorList>
            <person name="Chen M.Y."/>
            <person name="Teng W.K."/>
            <person name="Zhao L."/>
            <person name="Hu C.X."/>
            <person name="Zhou Y.K."/>
            <person name="Han B.P."/>
            <person name="Song L.R."/>
            <person name="Shu W.S."/>
        </authorList>
    </citation>
    <scope>NUCLEOTIDE SEQUENCE [LARGE SCALE GENOMIC DNA]</scope>
    <source>
        <strain evidence="5 6">FACHB-391</strain>
    </source>
</reference>
<dbReference type="SUPFAM" id="SSF48113">
    <property type="entry name" value="Heme-dependent peroxidases"/>
    <property type="match status" value="1"/>
</dbReference>
<protein>
    <recommendedName>
        <fullName evidence="7">Peroxidase</fullName>
    </recommendedName>
</protein>
<evidence type="ECO:0000256" key="3">
    <source>
        <dbReference type="ARBA" id="ARBA00023180"/>
    </source>
</evidence>
<organism evidence="5 6">
    <name type="scientific">Nostoc linckia FACHB-391</name>
    <dbReference type="NCBI Taxonomy" id="2692906"/>
    <lineage>
        <taxon>Bacteria</taxon>
        <taxon>Bacillati</taxon>
        <taxon>Cyanobacteriota</taxon>
        <taxon>Cyanophyceae</taxon>
        <taxon>Nostocales</taxon>
        <taxon>Nostocaceae</taxon>
        <taxon>Nostoc</taxon>
    </lineage>
</organism>
<dbReference type="InterPro" id="IPR019791">
    <property type="entry name" value="Haem_peroxidase_animal"/>
</dbReference>
<dbReference type="EMBL" id="JACJTE010000061">
    <property type="protein sequence ID" value="MBD2564854.1"/>
    <property type="molecule type" value="Genomic_DNA"/>
</dbReference>
<evidence type="ECO:0000256" key="2">
    <source>
        <dbReference type="ARBA" id="ARBA00022525"/>
    </source>
</evidence>
<evidence type="ECO:0000313" key="5">
    <source>
        <dbReference type="EMBL" id="MBD2564854.1"/>
    </source>
</evidence>
<dbReference type="InterPro" id="IPR010255">
    <property type="entry name" value="Haem_peroxidase_sf"/>
</dbReference>
<keyword evidence="6" id="KW-1185">Reference proteome</keyword>
<accession>A0ABR8F516</accession>
<comment type="caution">
    <text evidence="5">The sequence shown here is derived from an EMBL/GenBank/DDBJ whole genome shotgun (WGS) entry which is preliminary data.</text>
</comment>
<evidence type="ECO:0008006" key="7">
    <source>
        <dbReference type="Google" id="ProtNLM"/>
    </source>
</evidence>
<comment type="subcellular location">
    <subcellularLocation>
        <location evidence="1">Secreted</location>
    </subcellularLocation>
</comment>
<dbReference type="Gene3D" id="1.10.640.10">
    <property type="entry name" value="Haem peroxidase domain superfamily, animal type"/>
    <property type="match status" value="1"/>
</dbReference>
<dbReference type="CDD" id="cd09819">
    <property type="entry name" value="An_peroxidase_bacterial_1"/>
    <property type="match status" value="1"/>
</dbReference>
<dbReference type="PANTHER" id="PTHR11475:SF4">
    <property type="entry name" value="CHORION PEROXIDASE"/>
    <property type="match status" value="1"/>
</dbReference>
<dbReference type="InterPro" id="IPR037120">
    <property type="entry name" value="Haem_peroxidase_sf_animal"/>
</dbReference>
<keyword evidence="2" id="KW-0964">Secreted</keyword>
<dbReference type="Pfam" id="PF03098">
    <property type="entry name" value="An_peroxidase"/>
    <property type="match status" value="1"/>
</dbReference>
<proteinExistence type="predicted"/>
<evidence type="ECO:0000256" key="4">
    <source>
        <dbReference type="SAM" id="MobiDB-lite"/>
    </source>
</evidence>
<evidence type="ECO:0000313" key="6">
    <source>
        <dbReference type="Proteomes" id="UP000604661"/>
    </source>
</evidence>
<keyword evidence="3" id="KW-0325">Glycoprotein</keyword>
<name>A0ABR8F516_NOSLI</name>
<feature type="region of interest" description="Disordered" evidence="4">
    <location>
        <begin position="182"/>
        <end position="204"/>
    </location>
</feature>
<sequence>MQNLPFEFSHGGYIKEETVQQRIALRPPTTEAIDVETDFDYLFPDIARDPNSLLPADNNQDIIKKLKELGDAIIDREGPELEDANSKIPPVYTYWGQFIDHDITANTDRAVTDLQTDITKDDFKPLSPDFITDKLKNLRRPTFDLDSVYGDGPTLDPKNPTEAKDFYQEDDPVKLKVGQNAEQNANGDPIPGAKIPPENDLSRDLPRNNRIAAIADSRNDENLIVAQFHTAFLRFHNAVVDWVRKNEPKNAKDNKKLFVRAQTLVRWHYQWLVVNDFLKTVTAKGTVDSILRDGLKFYHPRHGNLFMPLEFSVAAYRFGHSMVRAAYDYNRNFTDQPGALTDATFVLLFAFTGKRDIGGPPGPGPSNTLPFNWIIEWDRFVDKESAAKRQRNSARKIDTHLAFPLSELLNEGNDAQPPIQQLLKHLAKRNLLRGYFLSIPTGQSLAKKLGIKKLTVEELKQGNSAELNQALEPFLEKTPAWYYVLKESEVRAKGDSLGEVGSRIVAETIIGLIKNDRSSYLNEREHGHDHEHEFAHKYDRVWNPSKGVKLANGGEIRVISDFLKFAGVLPASSC</sequence>
<dbReference type="RefSeq" id="WP_190897307.1">
    <property type="nucleotide sequence ID" value="NZ_JACJTE010000061.1"/>
</dbReference>
<gene>
    <name evidence="5" type="ORF">H6G95_30605</name>
</gene>
<evidence type="ECO:0000256" key="1">
    <source>
        <dbReference type="ARBA" id="ARBA00004613"/>
    </source>
</evidence>